<dbReference type="InterPro" id="IPR052513">
    <property type="entry name" value="Thioester_dehydratase-like"/>
</dbReference>
<dbReference type="Pfam" id="PF12172">
    <property type="entry name" value="zf-ChsH2"/>
    <property type="match status" value="1"/>
</dbReference>
<dbReference type="InterPro" id="IPR022002">
    <property type="entry name" value="ChsH2_Znr"/>
</dbReference>
<evidence type="ECO:0000259" key="1">
    <source>
        <dbReference type="Pfam" id="PF12172"/>
    </source>
</evidence>
<name>A0A1I5GQ66_9RHOB</name>
<dbReference type="InterPro" id="IPR012340">
    <property type="entry name" value="NA-bd_OB-fold"/>
</dbReference>
<evidence type="ECO:0000313" key="3">
    <source>
        <dbReference type="Proteomes" id="UP000198599"/>
    </source>
</evidence>
<dbReference type="SUPFAM" id="SSF50249">
    <property type="entry name" value="Nucleic acid-binding proteins"/>
    <property type="match status" value="1"/>
</dbReference>
<feature type="domain" description="ChsH2 rubredoxin-like zinc ribbon" evidence="1">
    <location>
        <begin position="30"/>
        <end position="60"/>
    </location>
</feature>
<sequence length="150" mass="16024">MSTQTALSVDLTLSLTYHHGFGALSPFLTALQQGSLVGSRCPACGDVRFPPRRVCLHDGDATEPHQLDSTGQVIRVTVGSVPIPLSEPAQDRIFAEIAVDGTNNRVLARLSGDPTLLKRGARVRLVPPSTTKPPHPIQALIFEPIEGTLT</sequence>
<dbReference type="Proteomes" id="UP000198599">
    <property type="component" value="Unassembled WGS sequence"/>
</dbReference>
<protein>
    <submittedName>
        <fullName evidence="2">Uncharacterized OB-fold protein, contains Zn-ribbon domain</fullName>
    </submittedName>
</protein>
<dbReference type="PANTHER" id="PTHR34075:SF5">
    <property type="entry name" value="BLR3430 PROTEIN"/>
    <property type="match status" value="1"/>
</dbReference>
<dbReference type="STRING" id="1005928.SAMN04487859_13614"/>
<organism evidence="2 3">
    <name type="scientific">Roseovarius lutimaris</name>
    <dbReference type="NCBI Taxonomy" id="1005928"/>
    <lineage>
        <taxon>Bacteria</taxon>
        <taxon>Pseudomonadati</taxon>
        <taxon>Pseudomonadota</taxon>
        <taxon>Alphaproteobacteria</taxon>
        <taxon>Rhodobacterales</taxon>
        <taxon>Roseobacteraceae</taxon>
        <taxon>Roseovarius</taxon>
    </lineage>
</organism>
<dbReference type="AlphaFoldDB" id="A0A1I5GQ66"/>
<keyword evidence="3" id="KW-1185">Reference proteome</keyword>
<evidence type="ECO:0000313" key="2">
    <source>
        <dbReference type="EMBL" id="SFO38122.1"/>
    </source>
</evidence>
<dbReference type="EMBL" id="FOVP01000036">
    <property type="protein sequence ID" value="SFO38122.1"/>
    <property type="molecule type" value="Genomic_DNA"/>
</dbReference>
<dbReference type="Gene3D" id="6.10.30.10">
    <property type="match status" value="1"/>
</dbReference>
<dbReference type="PANTHER" id="PTHR34075">
    <property type="entry name" value="BLR3430 PROTEIN"/>
    <property type="match status" value="1"/>
</dbReference>
<dbReference type="OrthoDB" id="3182121at2"/>
<accession>A0A1I5GQ66</accession>
<gene>
    <name evidence="2" type="ORF">SAMN04487859_13614</name>
</gene>
<reference evidence="3" key="1">
    <citation type="submission" date="2016-10" db="EMBL/GenBank/DDBJ databases">
        <authorList>
            <person name="Varghese N."/>
            <person name="Submissions S."/>
        </authorList>
    </citation>
    <scope>NUCLEOTIDE SEQUENCE [LARGE SCALE GENOMIC DNA]</scope>
    <source>
        <strain evidence="3">DSM 28463</strain>
    </source>
</reference>
<proteinExistence type="predicted"/>
<dbReference type="RefSeq" id="WP_092842284.1">
    <property type="nucleotide sequence ID" value="NZ_FOVP01000036.1"/>
</dbReference>